<dbReference type="Proteomes" id="UP000596661">
    <property type="component" value="Chromosome 9"/>
</dbReference>
<accession>A0A803QG60</accession>
<dbReference type="EnsemblPlants" id="evm.model.09.425">
    <property type="protein sequence ID" value="cds.evm.model.09.425"/>
    <property type="gene ID" value="evm.TU.09.425"/>
</dbReference>
<sequence length="94" mass="10820">MLLWKDDVDVTILNYNSTFFYCYMKIDGGSTFHFNGFYGARETSNKSTSWTLFQRFADVGPFLPWIVIGNFNEILSKSNKLGGALWNEAHMDAF</sequence>
<proteinExistence type="predicted"/>
<name>A0A803QG60_CANSA</name>
<protein>
    <submittedName>
        <fullName evidence="1">Uncharacterized protein</fullName>
    </submittedName>
</protein>
<dbReference type="EMBL" id="UZAU01000723">
    <property type="status" value="NOT_ANNOTATED_CDS"/>
    <property type="molecule type" value="Genomic_DNA"/>
</dbReference>
<reference evidence="1" key="2">
    <citation type="submission" date="2021-03" db="UniProtKB">
        <authorList>
            <consortium name="EnsemblPlants"/>
        </authorList>
    </citation>
    <scope>IDENTIFICATION</scope>
</reference>
<organism evidence="1 2">
    <name type="scientific">Cannabis sativa</name>
    <name type="common">Hemp</name>
    <name type="synonym">Marijuana</name>
    <dbReference type="NCBI Taxonomy" id="3483"/>
    <lineage>
        <taxon>Eukaryota</taxon>
        <taxon>Viridiplantae</taxon>
        <taxon>Streptophyta</taxon>
        <taxon>Embryophyta</taxon>
        <taxon>Tracheophyta</taxon>
        <taxon>Spermatophyta</taxon>
        <taxon>Magnoliopsida</taxon>
        <taxon>eudicotyledons</taxon>
        <taxon>Gunneridae</taxon>
        <taxon>Pentapetalae</taxon>
        <taxon>rosids</taxon>
        <taxon>fabids</taxon>
        <taxon>Rosales</taxon>
        <taxon>Cannabaceae</taxon>
        <taxon>Cannabis</taxon>
    </lineage>
</organism>
<evidence type="ECO:0000313" key="1">
    <source>
        <dbReference type="EnsemblPlants" id="cds.evm.model.09.425"/>
    </source>
</evidence>
<keyword evidence="2" id="KW-1185">Reference proteome</keyword>
<dbReference type="Gramene" id="evm.model.09.425">
    <property type="protein sequence ID" value="cds.evm.model.09.425"/>
    <property type="gene ID" value="evm.TU.09.425"/>
</dbReference>
<evidence type="ECO:0000313" key="2">
    <source>
        <dbReference type="Proteomes" id="UP000596661"/>
    </source>
</evidence>
<dbReference type="AlphaFoldDB" id="A0A803QG60"/>
<reference evidence="1" key="1">
    <citation type="submission" date="2018-11" db="EMBL/GenBank/DDBJ databases">
        <authorList>
            <person name="Grassa J C."/>
        </authorList>
    </citation>
    <scope>NUCLEOTIDE SEQUENCE [LARGE SCALE GENOMIC DNA]</scope>
</reference>